<keyword evidence="3 6" id="KW-0812">Transmembrane</keyword>
<sequence>MEIVGIRLVGVNAETGQKLLLTVVFFVTIVLLRRGLSAAAFRLRRVSASEAARFWTRQVINIATTLLLVLGLLSLWFDDPARLATALGLVTAGLAFALQRVVTSVAGYFVILRGNNFTVGDRITMGGVLGDVIGLGFIQTTIMEMGQPPAVQGADPAVWVRSRQYTGRVVSVSNAKIFDEPVYNYTRDFPYIWEELTLLIGYRADRDRSERILLTAAERHTAPIREESQRALEAMQRHYAVQASSVEPRVYYRLTDNWLELTLRFVAEERGVRDLKDAMCRDILRDLDAAGIEIASATVEIVGIPTLRMENGRGTVGG</sequence>
<feature type="transmembrane region" description="Helical" evidence="6">
    <location>
        <begin position="20"/>
        <end position="39"/>
    </location>
</feature>
<dbReference type="InterPro" id="IPR011066">
    <property type="entry name" value="MscS_channel_C_sf"/>
</dbReference>
<dbReference type="InterPro" id="IPR010920">
    <property type="entry name" value="LSM_dom_sf"/>
</dbReference>
<evidence type="ECO:0000313" key="8">
    <source>
        <dbReference type="EMBL" id="CAA9537558.1"/>
    </source>
</evidence>
<feature type="transmembrane region" description="Helical" evidence="6">
    <location>
        <begin position="83"/>
        <end position="111"/>
    </location>
</feature>
<dbReference type="PANTHER" id="PTHR30566:SF5">
    <property type="entry name" value="MECHANOSENSITIVE ION CHANNEL PROTEIN 1, MITOCHONDRIAL-RELATED"/>
    <property type="match status" value="1"/>
</dbReference>
<evidence type="ECO:0000256" key="1">
    <source>
        <dbReference type="ARBA" id="ARBA00004651"/>
    </source>
</evidence>
<dbReference type="InterPro" id="IPR006685">
    <property type="entry name" value="MscS_channel_2nd"/>
</dbReference>
<dbReference type="Gene3D" id="2.30.30.60">
    <property type="match status" value="1"/>
</dbReference>
<evidence type="ECO:0000256" key="5">
    <source>
        <dbReference type="ARBA" id="ARBA00023136"/>
    </source>
</evidence>
<comment type="subcellular location">
    <subcellularLocation>
        <location evidence="1">Cell membrane</location>
        <topology evidence="1">Multi-pass membrane protein</topology>
    </subcellularLocation>
</comment>
<evidence type="ECO:0000259" key="7">
    <source>
        <dbReference type="Pfam" id="PF00924"/>
    </source>
</evidence>
<evidence type="ECO:0000256" key="6">
    <source>
        <dbReference type="SAM" id="Phobius"/>
    </source>
</evidence>
<evidence type="ECO:0000256" key="4">
    <source>
        <dbReference type="ARBA" id="ARBA00022989"/>
    </source>
</evidence>
<organism evidence="8">
    <name type="scientific">uncultured Thermomicrobiales bacterium</name>
    <dbReference type="NCBI Taxonomy" id="1645740"/>
    <lineage>
        <taxon>Bacteria</taxon>
        <taxon>Pseudomonadati</taxon>
        <taxon>Thermomicrobiota</taxon>
        <taxon>Thermomicrobia</taxon>
        <taxon>Thermomicrobiales</taxon>
        <taxon>environmental samples</taxon>
    </lineage>
</organism>
<protein>
    <submittedName>
        <fullName evidence="8">MscS Mechanosensitive ion channel</fullName>
    </submittedName>
</protein>
<dbReference type="SUPFAM" id="SSF50182">
    <property type="entry name" value="Sm-like ribonucleoproteins"/>
    <property type="match status" value="1"/>
</dbReference>
<feature type="domain" description="Mechanosensitive ion channel MscS" evidence="7">
    <location>
        <begin position="101"/>
        <end position="145"/>
    </location>
</feature>
<name>A0A6J4U2E6_9BACT</name>
<dbReference type="Gene3D" id="3.30.70.100">
    <property type="match status" value="1"/>
</dbReference>
<keyword evidence="2" id="KW-1003">Cell membrane</keyword>
<dbReference type="SUPFAM" id="SSF82689">
    <property type="entry name" value="Mechanosensitive channel protein MscS (YggB), C-terminal domain"/>
    <property type="match status" value="1"/>
</dbReference>
<dbReference type="PANTHER" id="PTHR30566">
    <property type="entry name" value="YNAI-RELATED MECHANOSENSITIVE ION CHANNEL"/>
    <property type="match status" value="1"/>
</dbReference>
<dbReference type="GO" id="GO:0008381">
    <property type="term" value="F:mechanosensitive monoatomic ion channel activity"/>
    <property type="evidence" value="ECO:0007669"/>
    <property type="project" value="UniProtKB-ARBA"/>
</dbReference>
<keyword evidence="5 6" id="KW-0472">Membrane</keyword>
<gene>
    <name evidence="8" type="ORF">AVDCRST_MAG73-1565</name>
</gene>
<keyword evidence="4 6" id="KW-1133">Transmembrane helix</keyword>
<feature type="transmembrane region" description="Helical" evidence="6">
    <location>
        <begin position="59"/>
        <end position="77"/>
    </location>
</feature>
<evidence type="ECO:0000256" key="3">
    <source>
        <dbReference type="ARBA" id="ARBA00022692"/>
    </source>
</evidence>
<dbReference type="InterPro" id="IPR023408">
    <property type="entry name" value="MscS_beta-dom_sf"/>
</dbReference>
<dbReference type="GO" id="GO:0005886">
    <property type="term" value="C:plasma membrane"/>
    <property type="evidence" value="ECO:0007669"/>
    <property type="project" value="UniProtKB-SubCell"/>
</dbReference>
<dbReference type="EMBL" id="CADCWE010000094">
    <property type="protein sequence ID" value="CAA9537558.1"/>
    <property type="molecule type" value="Genomic_DNA"/>
</dbReference>
<reference evidence="8" key="1">
    <citation type="submission" date="2020-02" db="EMBL/GenBank/DDBJ databases">
        <authorList>
            <person name="Meier V. D."/>
        </authorList>
    </citation>
    <scope>NUCLEOTIDE SEQUENCE</scope>
    <source>
        <strain evidence="8">AVDCRST_MAG73</strain>
    </source>
</reference>
<evidence type="ECO:0000256" key="2">
    <source>
        <dbReference type="ARBA" id="ARBA00022475"/>
    </source>
</evidence>
<proteinExistence type="predicted"/>
<accession>A0A6J4U2E6</accession>
<dbReference type="Pfam" id="PF00924">
    <property type="entry name" value="MS_channel_2nd"/>
    <property type="match status" value="1"/>
</dbReference>
<dbReference type="AlphaFoldDB" id="A0A6J4U2E6"/>